<sequence length="90" mass="9135">MPTSCSEVPRCCGFVVGVFVAAAIGTIDVDLSLAGSDVKKVTPNWVQCQAAAEQQQGNADAAAAVAAAAVEALSEGLRDGSIQLDAHLMF</sequence>
<evidence type="ECO:0000313" key="2">
    <source>
        <dbReference type="Proteomes" id="UP000256970"/>
    </source>
</evidence>
<reference evidence="1 2" key="1">
    <citation type="submission" date="2016-10" db="EMBL/GenBank/DDBJ databases">
        <authorList>
            <person name="Cai Z."/>
        </authorList>
    </citation>
    <scope>NUCLEOTIDE SEQUENCE [LARGE SCALE GENOMIC DNA]</scope>
</reference>
<accession>A0A383V3I2</accession>
<dbReference type="EMBL" id="FNXT01000002">
    <property type="protein sequence ID" value="SZX59470.1"/>
    <property type="molecule type" value="Genomic_DNA"/>
</dbReference>
<dbReference type="AlphaFoldDB" id="A0A383V3I2"/>
<keyword evidence="2" id="KW-1185">Reference proteome</keyword>
<organism evidence="1 2">
    <name type="scientific">Tetradesmus obliquus</name>
    <name type="common">Green alga</name>
    <name type="synonym">Acutodesmus obliquus</name>
    <dbReference type="NCBI Taxonomy" id="3088"/>
    <lineage>
        <taxon>Eukaryota</taxon>
        <taxon>Viridiplantae</taxon>
        <taxon>Chlorophyta</taxon>
        <taxon>core chlorophytes</taxon>
        <taxon>Chlorophyceae</taxon>
        <taxon>CS clade</taxon>
        <taxon>Sphaeropleales</taxon>
        <taxon>Scenedesmaceae</taxon>
        <taxon>Tetradesmus</taxon>
    </lineage>
</organism>
<evidence type="ECO:0000313" key="1">
    <source>
        <dbReference type="EMBL" id="SZX59470.1"/>
    </source>
</evidence>
<proteinExistence type="predicted"/>
<name>A0A383V3I2_TETOB</name>
<protein>
    <submittedName>
        <fullName evidence="1">Uncharacterized protein</fullName>
    </submittedName>
</protein>
<dbReference type="Proteomes" id="UP000256970">
    <property type="component" value="Unassembled WGS sequence"/>
</dbReference>
<gene>
    <name evidence="1" type="ORF">BQ4739_LOCUS84</name>
</gene>